<organism evidence="4 5">
    <name type="scientific">Nocardiopsis alborubida</name>
    <dbReference type="NCBI Taxonomy" id="146802"/>
    <lineage>
        <taxon>Bacteria</taxon>
        <taxon>Bacillati</taxon>
        <taxon>Actinomycetota</taxon>
        <taxon>Actinomycetes</taxon>
        <taxon>Streptosporangiales</taxon>
        <taxon>Nocardiopsidaceae</taxon>
        <taxon>Nocardiopsis</taxon>
    </lineage>
</organism>
<dbReference type="NCBIfam" id="TIGR01552">
    <property type="entry name" value="phd_fam"/>
    <property type="match status" value="1"/>
</dbReference>
<dbReference type="Pfam" id="PF02604">
    <property type="entry name" value="PhdYeFM_antitox"/>
    <property type="match status" value="1"/>
</dbReference>
<proteinExistence type="inferred from homology"/>
<comment type="similarity">
    <text evidence="1 2">Belongs to the phD/YefM antitoxin family.</text>
</comment>
<evidence type="ECO:0000256" key="3">
    <source>
        <dbReference type="SAM" id="MobiDB-lite"/>
    </source>
</evidence>
<evidence type="ECO:0000256" key="2">
    <source>
        <dbReference type="RuleBase" id="RU362080"/>
    </source>
</evidence>
<dbReference type="PANTHER" id="PTHR33713">
    <property type="entry name" value="ANTITOXIN YAFN-RELATED"/>
    <property type="match status" value="1"/>
</dbReference>
<sequence>MRTMSLAEARHNLSQIVDEVEGTHEAVTTTRDGRPSVVVVCVDDYRTVTGTLALLSGRQERERLSSHGVRRPPVPPGRHGASPGTADRGVRDRAVRSAPPAPSAPRSNGA</sequence>
<dbReference type="InterPro" id="IPR051405">
    <property type="entry name" value="phD/YefM_antitoxin"/>
</dbReference>
<evidence type="ECO:0000313" key="4">
    <source>
        <dbReference type="EMBL" id="NKY96925.1"/>
    </source>
</evidence>
<dbReference type="Proteomes" id="UP000553209">
    <property type="component" value="Unassembled WGS sequence"/>
</dbReference>
<dbReference type="InterPro" id="IPR006442">
    <property type="entry name" value="Antitoxin_Phd/YefM"/>
</dbReference>
<name>A0A7X6RNL2_9ACTN</name>
<evidence type="ECO:0000313" key="5">
    <source>
        <dbReference type="Proteomes" id="UP000553209"/>
    </source>
</evidence>
<comment type="caution">
    <text evidence="4">The sequence shown here is derived from an EMBL/GenBank/DDBJ whole genome shotgun (WGS) entry which is preliminary data.</text>
</comment>
<dbReference type="SUPFAM" id="SSF143120">
    <property type="entry name" value="YefM-like"/>
    <property type="match status" value="1"/>
</dbReference>
<keyword evidence="5" id="KW-1185">Reference proteome</keyword>
<dbReference type="PANTHER" id="PTHR33713:SF6">
    <property type="entry name" value="ANTITOXIN YEFM"/>
    <property type="match status" value="1"/>
</dbReference>
<protein>
    <recommendedName>
        <fullName evidence="2">Antitoxin</fullName>
    </recommendedName>
</protein>
<comment type="function">
    <text evidence="2">Antitoxin component of a type II toxin-antitoxin (TA) system.</text>
</comment>
<gene>
    <name evidence="4" type="ORF">HGB44_04415</name>
</gene>
<dbReference type="AlphaFoldDB" id="A0A7X6RNL2"/>
<feature type="region of interest" description="Disordered" evidence="3">
    <location>
        <begin position="56"/>
        <end position="110"/>
    </location>
</feature>
<dbReference type="InterPro" id="IPR036165">
    <property type="entry name" value="YefM-like_sf"/>
</dbReference>
<dbReference type="EMBL" id="JAAXPG010000003">
    <property type="protein sequence ID" value="NKY96925.1"/>
    <property type="molecule type" value="Genomic_DNA"/>
</dbReference>
<accession>A0A7X6RNL2</accession>
<dbReference type="Gene3D" id="3.40.1620.10">
    <property type="entry name" value="YefM-like domain"/>
    <property type="match status" value="1"/>
</dbReference>
<evidence type="ECO:0000256" key="1">
    <source>
        <dbReference type="ARBA" id="ARBA00009981"/>
    </source>
</evidence>
<reference evidence="4 5" key="1">
    <citation type="submission" date="2020-04" db="EMBL/GenBank/DDBJ databases">
        <title>MicrobeNet Type strains.</title>
        <authorList>
            <person name="Nicholson A.C."/>
        </authorList>
    </citation>
    <scope>NUCLEOTIDE SEQUENCE [LARGE SCALE GENOMIC DNA]</scope>
    <source>
        <strain evidence="4 5">ATCC 23612</strain>
    </source>
</reference>